<reference evidence="2" key="1">
    <citation type="submission" date="2020-04" db="EMBL/GenBank/DDBJ databases">
        <title>Hybrid Assembly of Korean Phytophthora infestans isolates.</title>
        <authorList>
            <person name="Prokchorchik M."/>
            <person name="Lee Y."/>
            <person name="Seo J."/>
            <person name="Cho J.-H."/>
            <person name="Park Y.-E."/>
            <person name="Jang D.-C."/>
            <person name="Im J.-S."/>
            <person name="Choi J.-G."/>
            <person name="Park H.-J."/>
            <person name="Lee G.-B."/>
            <person name="Lee Y.-G."/>
            <person name="Hong S.-Y."/>
            <person name="Cho K."/>
            <person name="Sohn K.H."/>
        </authorList>
    </citation>
    <scope>NUCLEOTIDE SEQUENCE</scope>
    <source>
        <strain evidence="2">KR_1_A1</strain>
    </source>
</reference>
<name>A0A833W3X5_PHYIN</name>
<dbReference type="Proteomes" id="UP000602510">
    <property type="component" value="Unassembled WGS sequence"/>
</dbReference>
<organism evidence="2 3">
    <name type="scientific">Phytophthora infestans</name>
    <name type="common">Potato late blight agent</name>
    <name type="synonym">Botrytis infestans</name>
    <dbReference type="NCBI Taxonomy" id="4787"/>
    <lineage>
        <taxon>Eukaryota</taxon>
        <taxon>Sar</taxon>
        <taxon>Stramenopiles</taxon>
        <taxon>Oomycota</taxon>
        <taxon>Peronosporomycetes</taxon>
        <taxon>Peronosporales</taxon>
        <taxon>Peronosporaceae</taxon>
        <taxon>Phytophthora</taxon>
    </lineage>
</organism>
<comment type="caution">
    <text evidence="2">The sequence shown here is derived from an EMBL/GenBank/DDBJ whole genome shotgun (WGS) entry which is preliminary data.</text>
</comment>
<dbReference type="AlphaFoldDB" id="A0A833W3X5"/>
<proteinExistence type="predicted"/>
<evidence type="ECO:0000313" key="2">
    <source>
        <dbReference type="EMBL" id="KAF4027682.1"/>
    </source>
</evidence>
<feature type="compositionally biased region" description="Polar residues" evidence="1">
    <location>
        <begin position="50"/>
        <end position="64"/>
    </location>
</feature>
<keyword evidence="3" id="KW-1185">Reference proteome</keyword>
<protein>
    <submittedName>
        <fullName evidence="2">Uncharacterized protein</fullName>
    </submittedName>
</protein>
<gene>
    <name evidence="2" type="ORF">GN244_ATG20692</name>
</gene>
<dbReference type="EMBL" id="WSZM01001339">
    <property type="protein sequence ID" value="KAF4027682.1"/>
    <property type="molecule type" value="Genomic_DNA"/>
</dbReference>
<feature type="region of interest" description="Disordered" evidence="1">
    <location>
        <begin position="26"/>
        <end position="106"/>
    </location>
</feature>
<evidence type="ECO:0000256" key="1">
    <source>
        <dbReference type="SAM" id="MobiDB-lite"/>
    </source>
</evidence>
<accession>A0A833W3X5</accession>
<sequence>MSGPSVGDLTKVDGVTVPILEASRSQNLESEEIRTKPYATVESQKEDNVRQSGVDTSSKASQVGESIHDDEKESIIGVSGAVTESEVAEAGNDSEEGNENDKADHNVTVASICGSMDVCDEDNEV</sequence>
<evidence type="ECO:0000313" key="3">
    <source>
        <dbReference type="Proteomes" id="UP000602510"/>
    </source>
</evidence>